<protein>
    <recommendedName>
        <fullName evidence="4">Facilitated glucose transporter</fullName>
    </recommendedName>
</protein>
<evidence type="ECO:0000256" key="1">
    <source>
        <dbReference type="SAM" id="Phobius"/>
    </source>
</evidence>
<keyword evidence="1" id="KW-0812">Transmembrane</keyword>
<feature type="transmembrane region" description="Helical" evidence="1">
    <location>
        <begin position="85"/>
        <end position="104"/>
    </location>
</feature>
<feature type="transmembrane region" description="Helical" evidence="1">
    <location>
        <begin position="55"/>
        <end position="73"/>
    </location>
</feature>
<keyword evidence="1" id="KW-0472">Membrane</keyword>
<keyword evidence="1" id="KW-1133">Transmembrane helix</keyword>
<dbReference type="Proteomes" id="UP000501705">
    <property type="component" value="Chromosome"/>
</dbReference>
<dbReference type="EMBL" id="CP046171">
    <property type="protein sequence ID" value="QIS06025.1"/>
    <property type="molecule type" value="Genomic_DNA"/>
</dbReference>
<sequence>MRPAIDDHAAVAPPVRSSDTVAALLPPIILVALVLDAFITLVLEVLYLPTYLGATAFPVTGVLAGLVNVLLVLGARSVSSRTSAMFLPLAAWTFGFLVCASAGPGGDIMLSSDWRTVLLLFCGLVPPLILIYFRVNAGLFAKH</sequence>
<dbReference type="AlphaFoldDB" id="A0A6G9XYJ9"/>
<evidence type="ECO:0008006" key="4">
    <source>
        <dbReference type="Google" id="ProtNLM"/>
    </source>
</evidence>
<name>A0A6G9XYJ9_NOCBR</name>
<feature type="transmembrane region" description="Helical" evidence="1">
    <location>
        <begin position="116"/>
        <end position="135"/>
    </location>
</feature>
<proteinExistence type="predicted"/>
<accession>A0A6G9XYJ9</accession>
<feature type="transmembrane region" description="Helical" evidence="1">
    <location>
        <begin position="21"/>
        <end position="43"/>
    </location>
</feature>
<organism evidence="2 3">
    <name type="scientific">Nocardia brasiliensis</name>
    <dbReference type="NCBI Taxonomy" id="37326"/>
    <lineage>
        <taxon>Bacteria</taxon>
        <taxon>Bacillati</taxon>
        <taxon>Actinomycetota</taxon>
        <taxon>Actinomycetes</taxon>
        <taxon>Mycobacteriales</taxon>
        <taxon>Nocardiaceae</taxon>
        <taxon>Nocardia</taxon>
    </lineage>
</organism>
<evidence type="ECO:0000313" key="3">
    <source>
        <dbReference type="Proteomes" id="UP000501705"/>
    </source>
</evidence>
<gene>
    <name evidence="2" type="ORF">F5X71_30275</name>
</gene>
<reference evidence="2 3" key="1">
    <citation type="journal article" date="2019" name="ACS Chem. Biol.">
        <title>Identification and Mobilization of a Cryptic Antibiotic Biosynthesis Gene Locus from a Human-Pathogenic Nocardia Isolate.</title>
        <authorList>
            <person name="Herisse M."/>
            <person name="Ishida K."/>
            <person name="Porter J.L."/>
            <person name="Howden B."/>
            <person name="Hertweck C."/>
            <person name="Stinear T.P."/>
            <person name="Pidot S.J."/>
        </authorList>
    </citation>
    <scope>NUCLEOTIDE SEQUENCE [LARGE SCALE GENOMIC DNA]</scope>
    <source>
        <strain evidence="2 3">AUSMDU00024985</strain>
    </source>
</reference>
<evidence type="ECO:0000313" key="2">
    <source>
        <dbReference type="EMBL" id="QIS06025.1"/>
    </source>
</evidence>